<dbReference type="CDD" id="cd00060">
    <property type="entry name" value="FHA"/>
    <property type="match status" value="1"/>
</dbReference>
<evidence type="ECO:0000256" key="13">
    <source>
        <dbReference type="ARBA" id="ARBA00046429"/>
    </source>
</evidence>
<evidence type="ECO:0000259" key="16">
    <source>
        <dbReference type="PROSITE" id="PS50901"/>
    </source>
</evidence>
<dbReference type="InterPro" id="IPR008984">
    <property type="entry name" value="SMAD_FHA_dom_sf"/>
</dbReference>
<gene>
    <name evidence="17" type="primary">essC</name>
    <name evidence="17" type="ORF">HXA33_00165</name>
</gene>
<dbReference type="PANTHER" id="PTHR22683:SF1">
    <property type="entry name" value="TYPE VII SECRETION SYSTEM PROTEIN ESSC"/>
    <property type="match status" value="1"/>
</dbReference>
<keyword evidence="11 15" id="KW-0472">Membrane</keyword>
<comment type="subunit">
    <text evidence="13">Homooligomer. Interacts with EsaE.</text>
</comment>
<dbReference type="Pfam" id="PF12538">
    <property type="entry name" value="FtsK_SpoIIIE_N"/>
    <property type="match status" value="1"/>
</dbReference>
<comment type="subcellular location">
    <subcellularLocation>
        <location evidence="1">Cell membrane</location>
        <topology evidence="1">Multi-pass membrane protein</topology>
    </subcellularLocation>
</comment>
<dbReference type="RefSeq" id="WP_257819582.1">
    <property type="nucleotide sequence ID" value="NZ_JABXYM010000001.1"/>
</dbReference>
<dbReference type="InterPro" id="IPR023839">
    <property type="entry name" value="Firmicutes_EssC_C"/>
</dbReference>
<keyword evidence="5 15" id="KW-0812">Transmembrane</keyword>
<evidence type="ECO:0000256" key="3">
    <source>
        <dbReference type="ARBA" id="ARBA00015181"/>
    </source>
</evidence>
<keyword evidence="7 14" id="KW-0547">Nucleotide-binding</keyword>
<accession>A0A9Q4AYW2</accession>
<dbReference type="GO" id="GO:0005524">
    <property type="term" value="F:ATP binding"/>
    <property type="evidence" value="ECO:0007669"/>
    <property type="project" value="UniProtKB-UniRule"/>
</dbReference>
<keyword evidence="8 14" id="KW-0067">ATP-binding</keyword>
<dbReference type="Gene3D" id="3.40.50.300">
    <property type="entry name" value="P-loop containing nucleotide triphosphate hydrolases"/>
    <property type="match status" value="3"/>
</dbReference>
<dbReference type="SUPFAM" id="SSF52540">
    <property type="entry name" value="P-loop containing nucleoside triphosphate hydrolases"/>
    <property type="match status" value="2"/>
</dbReference>
<keyword evidence="10" id="KW-0843">Virulence</keyword>
<feature type="transmembrane region" description="Helical" evidence="15">
    <location>
        <begin position="227"/>
        <end position="246"/>
    </location>
</feature>
<evidence type="ECO:0000256" key="10">
    <source>
        <dbReference type="ARBA" id="ARBA00023026"/>
    </source>
</evidence>
<evidence type="ECO:0000256" key="9">
    <source>
        <dbReference type="ARBA" id="ARBA00022989"/>
    </source>
</evidence>
<evidence type="ECO:0000256" key="7">
    <source>
        <dbReference type="ARBA" id="ARBA00022741"/>
    </source>
</evidence>
<dbReference type="GO" id="GO:0005886">
    <property type="term" value="C:plasma membrane"/>
    <property type="evidence" value="ECO:0007669"/>
    <property type="project" value="UniProtKB-SubCell"/>
</dbReference>
<dbReference type="InterPro" id="IPR027417">
    <property type="entry name" value="P-loop_NTPase"/>
</dbReference>
<comment type="function">
    <text evidence="12">Component of the type VII secretion system (Ess). Required for the secretion of substrates including EsxA and EsxB. However, unable to support secretion of the substrate protein EsxC.</text>
</comment>
<evidence type="ECO:0000256" key="1">
    <source>
        <dbReference type="ARBA" id="ARBA00004651"/>
    </source>
</evidence>
<feature type="binding site" evidence="14">
    <location>
        <begin position="991"/>
        <end position="998"/>
    </location>
    <ligand>
        <name>ATP</name>
        <dbReference type="ChEBI" id="CHEBI:30616"/>
    </ligand>
</feature>
<reference evidence="17" key="1">
    <citation type="submission" date="2020-06" db="EMBL/GenBank/DDBJ databases">
        <title>Insight into the genomes of haloalkaliphilic bacilli from Kenyan soda lakes.</title>
        <authorList>
            <person name="Mwirichia R."/>
            <person name="Villamizar G.C."/>
            <person name="Poehlein A."/>
            <person name="Mugweru J."/>
            <person name="Kipnyargis A."/>
            <person name="Kiplimo D."/>
            <person name="Orwa P."/>
            <person name="Daniel R."/>
        </authorList>
    </citation>
    <scope>NUCLEOTIDE SEQUENCE</scope>
    <source>
        <strain evidence="17">B1096_S55</strain>
    </source>
</reference>
<keyword evidence="9 15" id="KW-1133">Transmembrane helix</keyword>
<dbReference type="PROSITE" id="PS50901">
    <property type="entry name" value="FTSK"/>
    <property type="match status" value="2"/>
</dbReference>
<dbReference type="Proteomes" id="UP001057753">
    <property type="component" value="Unassembled WGS sequence"/>
</dbReference>
<dbReference type="GO" id="GO:0003677">
    <property type="term" value="F:DNA binding"/>
    <property type="evidence" value="ECO:0007669"/>
    <property type="project" value="InterPro"/>
</dbReference>
<dbReference type="InterPro" id="IPR050206">
    <property type="entry name" value="FtsK/SpoIIIE/SftA"/>
</dbReference>
<feature type="domain" description="FtsK" evidence="16">
    <location>
        <begin position="974"/>
        <end position="1158"/>
    </location>
</feature>
<evidence type="ECO:0000256" key="15">
    <source>
        <dbReference type="SAM" id="Phobius"/>
    </source>
</evidence>
<sequence>MNRLFFFYGNVFQFIEFNDEASMTIGNNFQHDVTIQAFTVDVPITIKHKGTNQLEVWHGEICAGNLNSDETDMTLAFGHDELRIVYVDIMYDKQVYFIGDQLEIPLPSVSEPACQLVRNGEDWSVIPLNQKNIYCNGEKVLEKQLLSKGDSLFFNNTIFTLSDIDILEMESSEPQIDHLIKMKKPDTVLKQKYPNYRRTPRMIYEEPDDKVTFSFPSEEHDDNGKSLWMVVMPPVIMLLVMGVVALVRPRGIFILISLAMFGTTLVTSTVQYFKEKRNQKRRKEKRRRLYTRYLENKRKELQELADKQRHVLYYHFPSFERMKYLTGEISERIWERTRLSSDFLHFRAGRATIPSSYEVTEQRADMTNQEIDDLVEKSQELVAHYKYVRDVPLVIDISRGAMGMIGKRDVVNKEIQQIVGQLSFSQSYHDIRMVAIFDEENYSEWEWMKWLPHFQLPNSFARGLIYNEQTRDQLLSSIYEMLKERDLTEDKEKKLFAPHFIFFVTNRQLISEHAILEYLESDHPALGFSVIFAEDTKESLSEHIHTLIRYIDEAEGDILIQQHKAEHLPFKLDKHHPEGNENFSRTLRSLNHQLGMSNSIPEKVTFLDLFNTEKAEELSIQQKWLENQSSKSLAVPVGLKSKDDHVYLNLHERAHGPHGLLAGTTGSGKSEFLQAYILSLAVHFHPHEVAFLLIDYKGGGMAQPFRKIPHLLGTITNIEGSKNFSNRALASIKSELKRRQRLFDQYSVNHINNYTDLYKEGEAAEPMPHLFLISDEFAELKSEEPEFIKELVSAARIGRSLGVHLILATQKPGGIIDDQIWSNSRFKVALKVQDESDSKEILKNSDAANITVTGRGYLQVGNNEVYELFQSAWSGAPYVKDAFGTEEDIALVTDLGLIPLSEVAPEEKTTKERVTEIDAVTEEIAAVQERMGIKKLASPWLPPLPERAQPSTEDRLELGAYPIGIVDEPERQSQSPYAYQTVDDGNIGIFGSSGYGKSTTVQTLLLSMATNNSPEQVQYYVFDFGNGALLPFQQLPHTGDYFRSDDKRKIEKFLSFIAEEVDKRKQLFTVAEVSNITMYNTISDVKLPLIFITIDNYDLVKEEMLDYENNFISLVRDGQSLGIYMVLTATRSNSVKHALMSNLKTKIVHYMMDESEKYTLIGRTTYETEAVPGRAYIKKETAYLTQMYLPVEGDDDMTVMENLKGTIQDLKVKYEGSRKPKAIPMLPRELRWRSFHEQYGVIEQPHQLAIGLDEATVEPVYMDMKINRHCLIMGDAQKGKTNILKMMIHRINESGNGGHIALFDSVNRSLSDYAGEDNITYIETKEQIADWVTTIEEVFSERELTYRASLKDKEAPKPDVIPYVLMVDGNGNFQQTIDAGLQMKLGNLIKSYSHLGFSVVIAGGATEFSKGFDQFTNELKQIKQAILLMKQSEQTVFTLPYKRNEPEIKPGFGYYLLNGQVKKIQIPYYDLERVANK</sequence>
<dbReference type="NCBIfam" id="TIGR03928">
    <property type="entry name" value="T7_EssCb_Firm"/>
    <property type="match status" value="1"/>
</dbReference>
<proteinExistence type="inferred from homology"/>
<dbReference type="InterPro" id="IPR002543">
    <property type="entry name" value="FtsK_dom"/>
</dbReference>
<evidence type="ECO:0000313" key="17">
    <source>
        <dbReference type="EMBL" id="MCR6094960.1"/>
    </source>
</evidence>
<evidence type="ECO:0000313" key="18">
    <source>
        <dbReference type="Proteomes" id="UP001057753"/>
    </source>
</evidence>
<dbReference type="SUPFAM" id="SSF49879">
    <property type="entry name" value="SMAD/FHA domain"/>
    <property type="match status" value="1"/>
</dbReference>
<evidence type="ECO:0000256" key="4">
    <source>
        <dbReference type="ARBA" id="ARBA00022475"/>
    </source>
</evidence>
<organism evidence="17 18">
    <name type="scientific">Salipaludibacillus agaradhaerens</name>
    <name type="common">Bacillus agaradhaerens</name>
    <dbReference type="NCBI Taxonomy" id="76935"/>
    <lineage>
        <taxon>Bacteria</taxon>
        <taxon>Bacillati</taxon>
        <taxon>Bacillota</taxon>
        <taxon>Bacilli</taxon>
        <taxon>Bacillales</taxon>
        <taxon>Bacillaceae</taxon>
    </lineage>
</organism>
<keyword evidence="18" id="KW-1185">Reference proteome</keyword>
<feature type="domain" description="FtsK" evidence="16">
    <location>
        <begin position="643"/>
        <end position="839"/>
    </location>
</feature>
<feature type="binding site" evidence="14">
    <location>
        <begin position="663"/>
        <end position="670"/>
    </location>
    <ligand>
        <name>ATP</name>
        <dbReference type="ChEBI" id="CHEBI:30616"/>
    </ligand>
</feature>
<evidence type="ECO:0000256" key="11">
    <source>
        <dbReference type="ARBA" id="ARBA00023136"/>
    </source>
</evidence>
<protein>
    <recommendedName>
        <fullName evidence="3">Type VII secretion system protein EssC</fullName>
    </recommendedName>
</protein>
<comment type="caution">
    <text evidence="17">The sequence shown here is derived from an EMBL/GenBank/DDBJ whole genome shotgun (WGS) entry which is preliminary data.</text>
</comment>
<comment type="similarity">
    <text evidence="2">Belongs to the EssC family.</text>
</comment>
<keyword evidence="4" id="KW-1003">Cell membrane</keyword>
<evidence type="ECO:0000256" key="12">
    <source>
        <dbReference type="ARBA" id="ARBA00045457"/>
    </source>
</evidence>
<name>A0A9Q4AYW2_SALAG</name>
<dbReference type="Pfam" id="PF01580">
    <property type="entry name" value="FtsK_SpoIIIE"/>
    <property type="match status" value="2"/>
</dbReference>
<dbReference type="EMBL" id="JABXYM010000001">
    <property type="protein sequence ID" value="MCR6094960.1"/>
    <property type="molecule type" value="Genomic_DNA"/>
</dbReference>
<dbReference type="PANTHER" id="PTHR22683">
    <property type="entry name" value="SPORULATION PROTEIN RELATED"/>
    <property type="match status" value="1"/>
</dbReference>
<evidence type="ECO:0000256" key="6">
    <source>
        <dbReference type="ARBA" id="ARBA00022737"/>
    </source>
</evidence>
<evidence type="ECO:0000256" key="2">
    <source>
        <dbReference type="ARBA" id="ARBA00008113"/>
    </source>
</evidence>
<keyword evidence="6" id="KW-0677">Repeat</keyword>
<dbReference type="InterPro" id="IPR022206">
    <property type="entry name" value="Firmicutes_EssC_N"/>
</dbReference>
<evidence type="ECO:0000256" key="5">
    <source>
        <dbReference type="ARBA" id="ARBA00022692"/>
    </source>
</evidence>
<feature type="transmembrane region" description="Helical" evidence="15">
    <location>
        <begin position="252"/>
        <end position="273"/>
    </location>
</feature>
<evidence type="ECO:0000256" key="14">
    <source>
        <dbReference type="PROSITE-ProRule" id="PRU00289"/>
    </source>
</evidence>
<evidence type="ECO:0000256" key="8">
    <source>
        <dbReference type="ARBA" id="ARBA00022840"/>
    </source>
</evidence>